<feature type="transmembrane region" description="Helical" evidence="1">
    <location>
        <begin position="70"/>
        <end position="94"/>
    </location>
</feature>
<keyword evidence="1" id="KW-0472">Membrane</keyword>
<evidence type="ECO:0000256" key="1">
    <source>
        <dbReference type="SAM" id="Phobius"/>
    </source>
</evidence>
<feature type="transmembrane region" description="Helical" evidence="1">
    <location>
        <begin position="39"/>
        <end position="63"/>
    </location>
</feature>
<feature type="transmembrane region" description="Helical" evidence="1">
    <location>
        <begin position="232"/>
        <end position="251"/>
    </location>
</feature>
<keyword evidence="1" id="KW-1133">Transmembrane helix</keyword>
<feature type="transmembrane region" description="Helical" evidence="1">
    <location>
        <begin position="121"/>
        <end position="141"/>
    </location>
</feature>
<dbReference type="EMBL" id="LIAE01010288">
    <property type="protein sequence ID" value="PAV63989.1"/>
    <property type="molecule type" value="Genomic_DNA"/>
</dbReference>
<dbReference type="OrthoDB" id="5866390at2759"/>
<name>A0A2A2JQZ6_9BILA</name>
<organism evidence="2 3">
    <name type="scientific">Diploscapter pachys</name>
    <dbReference type="NCBI Taxonomy" id="2018661"/>
    <lineage>
        <taxon>Eukaryota</taxon>
        <taxon>Metazoa</taxon>
        <taxon>Ecdysozoa</taxon>
        <taxon>Nematoda</taxon>
        <taxon>Chromadorea</taxon>
        <taxon>Rhabditida</taxon>
        <taxon>Rhabditina</taxon>
        <taxon>Rhabditomorpha</taxon>
        <taxon>Rhabditoidea</taxon>
        <taxon>Rhabditidae</taxon>
        <taxon>Diploscapter</taxon>
    </lineage>
</organism>
<keyword evidence="3" id="KW-1185">Reference proteome</keyword>
<comment type="caution">
    <text evidence="2">The sequence shown here is derived from an EMBL/GenBank/DDBJ whole genome shotgun (WGS) entry which is preliminary data.</text>
</comment>
<dbReference type="AlphaFoldDB" id="A0A2A2JQZ6"/>
<keyword evidence="1" id="KW-0812">Transmembrane</keyword>
<feature type="transmembrane region" description="Helical" evidence="1">
    <location>
        <begin position="184"/>
        <end position="211"/>
    </location>
</feature>
<sequence>MGGVLCREFGDSLEDDSHEPHDDEKPCDPSYISFYEMNVAGSIGVLLLQTILLIMFWICSYVIKRDFTRCYLISCVIPISLNTLVCVIAIPIYFSSKQKGHHTFEGVPSIFSHVIRLLDEVTSQTFAVASCIFVFLAIRTASKREALDEHTAFNIFLPIPIGMFLLCLVSRLSQVTYLGQIAYWIAMALVYSCEIALAGLFVLVLLSLCFCSSPAPFMDQSDPTVANARHRLSWLIPYTFIAPFVSGLYIISYGRRYALYIDVQPMCILFAAFFFLPPYRTALFTCCKRPLAVSASRPEPIHTPPCRDNHPSATAAFRSNAPVVSLLPPVFTFPSPRPQTHSIYPNLHPPAVTSFNSFHPAVPPPAYHASVPAPSSGPIYSVTSASPSYLFVTTPAPLQFHTGYVPSPRGNISHYQHL</sequence>
<feature type="transmembrane region" description="Helical" evidence="1">
    <location>
        <begin position="257"/>
        <end position="276"/>
    </location>
</feature>
<feature type="transmembrane region" description="Helical" evidence="1">
    <location>
        <begin position="153"/>
        <end position="172"/>
    </location>
</feature>
<evidence type="ECO:0000313" key="2">
    <source>
        <dbReference type="EMBL" id="PAV63989.1"/>
    </source>
</evidence>
<accession>A0A2A2JQZ6</accession>
<gene>
    <name evidence="2" type="ORF">WR25_02736</name>
</gene>
<proteinExistence type="predicted"/>
<protein>
    <submittedName>
        <fullName evidence="2">Uncharacterized protein</fullName>
    </submittedName>
</protein>
<evidence type="ECO:0000313" key="3">
    <source>
        <dbReference type="Proteomes" id="UP000218231"/>
    </source>
</evidence>
<reference evidence="2 3" key="1">
    <citation type="journal article" date="2017" name="Curr. Biol.">
        <title>Genome architecture and evolution of a unichromosomal asexual nematode.</title>
        <authorList>
            <person name="Fradin H."/>
            <person name="Zegar C."/>
            <person name="Gutwein M."/>
            <person name="Lucas J."/>
            <person name="Kovtun M."/>
            <person name="Corcoran D."/>
            <person name="Baugh L.R."/>
            <person name="Kiontke K."/>
            <person name="Gunsalus K."/>
            <person name="Fitch D.H."/>
            <person name="Piano F."/>
        </authorList>
    </citation>
    <scope>NUCLEOTIDE SEQUENCE [LARGE SCALE GENOMIC DNA]</scope>
    <source>
        <strain evidence="2">PF1309</strain>
    </source>
</reference>
<dbReference type="Proteomes" id="UP000218231">
    <property type="component" value="Unassembled WGS sequence"/>
</dbReference>